<evidence type="ECO:0000313" key="1">
    <source>
        <dbReference type="EMBL" id="ODQ74039.1"/>
    </source>
</evidence>
<dbReference type="OrthoDB" id="3058227at2759"/>
<evidence type="ECO:0000313" key="2">
    <source>
        <dbReference type="Proteomes" id="UP000094385"/>
    </source>
</evidence>
<gene>
    <name evidence="1" type="ORF">LIPSTDRAFT_244102</name>
</gene>
<sequence length="335" mass="38620">MKYGRNNFRNGWALFTILSHVRDRQPLRVLHLPSVAGQMSGRRISFAWSPELTASDEKSNTAPVVVPSGTSLRKDKNDMSNYAKALHLLKNNTPEQRLDVHLPYSMYLDLQKSWSKFKEEMDIREDQRYPRLSYNSLDQVATVVTIQRALHEVAAYEFSVEVRTGVREYLSSRSPQECSRIVGTGSTTKRSTHGKYAKSSKEPDGSFFYDDDDAGLVLRVVIEAGHSEHYGRLLRDKDMWMKGMNAKTVVLICLKESPTFKNPHTAYEDFEDVDLEVVRMKQHIRKVRQTNIEQGFYGPLEYRNHRWFGQMSDAFIEVWRVGMKDPVRSVSSNSV</sequence>
<dbReference type="AlphaFoldDB" id="A0A1E3Q8L6"/>
<organism evidence="1 2">
    <name type="scientific">Lipomyces starkeyi NRRL Y-11557</name>
    <dbReference type="NCBI Taxonomy" id="675824"/>
    <lineage>
        <taxon>Eukaryota</taxon>
        <taxon>Fungi</taxon>
        <taxon>Dikarya</taxon>
        <taxon>Ascomycota</taxon>
        <taxon>Saccharomycotina</taxon>
        <taxon>Lipomycetes</taxon>
        <taxon>Lipomycetales</taxon>
        <taxon>Lipomycetaceae</taxon>
        <taxon>Lipomyces</taxon>
    </lineage>
</organism>
<protein>
    <submittedName>
        <fullName evidence="1">Uncharacterized protein</fullName>
    </submittedName>
</protein>
<accession>A0A1E3Q8L6</accession>
<dbReference type="EMBL" id="KV454292">
    <property type="protein sequence ID" value="ODQ74039.1"/>
    <property type="molecule type" value="Genomic_DNA"/>
</dbReference>
<keyword evidence="2" id="KW-1185">Reference proteome</keyword>
<dbReference type="Proteomes" id="UP000094385">
    <property type="component" value="Unassembled WGS sequence"/>
</dbReference>
<reference evidence="1 2" key="1">
    <citation type="journal article" date="2016" name="Proc. Natl. Acad. Sci. U.S.A.">
        <title>Comparative genomics of biotechnologically important yeasts.</title>
        <authorList>
            <person name="Riley R."/>
            <person name="Haridas S."/>
            <person name="Wolfe K.H."/>
            <person name="Lopes M.R."/>
            <person name="Hittinger C.T."/>
            <person name="Goeker M."/>
            <person name="Salamov A.A."/>
            <person name="Wisecaver J.H."/>
            <person name="Long T.M."/>
            <person name="Calvey C.H."/>
            <person name="Aerts A.L."/>
            <person name="Barry K.W."/>
            <person name="Choi C."/>
            <person name="Clum A."/>
            <person name="Coughlan A.Y."/>
            <person name="Deshpande S."/>
            <person name="Douglass A.P."/>
            <person name="Hanson S.J."/>
            <person name="Klenk H.-P."/>
            <person name="LaButti K.M."/>
            <person name="Lapidus A."/>
            <person name="Lindquist E.A."/>
            <person name="Lipzen A.M."/>
            <person name="Meier-Kolthoff J.P."/>
            <person name="Ohm R.A."/>
            <person name="Otillar R.P."/>
            <person name="Pangilinan J.L."/>
            <person name="Peng Y."/>
            <person name="Rokas A."/>
            <person name="Rosa C.A."/>
            <person name="Scheuner C."/>
            <person name="Sibirny A.A."/>
            <person name="Slot J.C."/>
            <person name="Stielow J.B."/>
            <person name="Sun H."/>
            <person name="Kurtzman C.P."/>
            <person name="Blackwell M."/>
            <person name="Grigoriev I.V."/>
            <person name="Jeffries T.W."/>
        </authorList>
    </citation>
    <scope>NUCLEOTIDE SEQUENCE [LARGE SCALE GENOMIC DNA]</scope>
    <source>
        <strain evidence="1 2">NRRL Y-11557</strain>
    </source>
</reference>
<proteinExistence type="predicted"/>
<name>A0A1E3Q8L6_LIPST</name>